<dbReference type="Proteomes" id="UP000095281">
    <property type="component" value="Unplaced"/>
</dbReference>
<dbReference type="InterPro" id="IPR036908">
    <property type="entry name" value="RlpA-like_sf"/>
</dbReference>
<dbReference type="SUPFAM" id="SSF50685">
    <property type="entry name" value="Barwin-like endoglucanases"/>
    <property type="match status" value="1"/>
</dbReference>
<keyword evidence="2" id="KW-0472">Membrane</keyword>
<sequence>MQVINLFLNIFFLFTSILIIKAQNSLVVKPKYTTKDTCLDPSKASGPITSNLNKPISGGIFTLYGIGGRGACGLDIDAPAMSAAASGSLFNSAAQWVPSCLSDKRYLLNDPICMNKCVKITYKCVGCSVAKTLTVPINNKCPECAINHVDLSIEAFKWLEPQGGTVGVAKG</sequence>
<accession>A0A1I8BJ84</accession>
<evidence type="ECO:0000313" key="4">
    <source>
        <dbReference type="WBParaSite" id="MhA1_Contig2646.frz3.gene4"/>
    </source>
</evidence>
<evidence type="ECO:0000313" key="3">
    <source>
        <dbReference type="Proteomes" id="UP000095281"/>
    </source>
</evidence>
<feature type="transmembrane region" description="Helical" evidence="2">
    <location>
        <begin position="6"/>
        <end position="22"/>
    </location>
</feature>
<dbReference type="WBParaSite" id="MhA1_Contig2646.frz3.gene4">
    <property type="protein sequence ID" value="MhA1_Contig2646.frz3.gene4"/>
    <property type="gene ID" value="MhA1_Contig2646.frz3.gene4"/>
</dbReference>
<evidence type="ECO:0000256" key="1">
    <source>
        <dbReference type="ARBA" id="ARBA00022729"/>
    </source>
</evidence>
<keyword evidence="2" id="KW-0812">Transmembrane</keyword>
<evidence type="ECO:0000256" key="2">
    <source>
        <dbReference type="SAM" id="Phobius"/>
    </source>
</evidence>
<keyword evidence="3" id="KW-1185">Reference proteome</keyword>
<reference evidence="4" key="1">
    <citation type="submission" date="2016-11" db="UniProtKB">
        <authorList>
            <consortium name="WormBaseParasite"/>
        </authorList>
    </citation>
    <scope>IDENTIFICATION</scope>
</reference>
<proteinExistence type="predicted"/>
<name>A0A1I8BJ84_MELHA</name>
<dbReference type="InterPro" id="IPR051477">
    <property type="entry name" value="Expansin_CellWall"/>
</dbReference>
<dbReference type="AlphaFoldDB" id="A0A1I8BJ84"/>
<dbReference type="PANTHER" id="PTHR31836">
    <property type="match status" value="1"/>
</dbReference>
<dbReference type="Gene3D" id="2.40.40.10">
    <property type="entry name" value="RlpA-like domain"/>
    <property type="match status" value="1"/>
</dbReference>
<keyword evidence="1" id="KW-0732">Signal</keyword>
<protein>
    <submittedName>
        <fullName evidence="4">DPBB_1 domain-containing protein</fullName>
    </submittedName>
</protein>
<dbReference type="PANTHER" id="PTHR31836:SF28">
    <property type="entry name" value="SRCR DOMAIN-CONTAINING PROTEIN-RELATED"/>
    <property type="match status" value="1"/>
</dbReference>
<organism evidence="3 4">
    <name type="scientific">Meloidogyne hapla</name>
    <name type="common">Root-knot nematode worm</name>
    <dbReference type="NCBI Taxonomy" id="6305"/>
    <lineage>
        <taxon>Eukaryota</taxon>
        <taxon>Metazoa</taxon>
        <taxon>Ecdysozoa</taxon>
        <taxon>Nematoda</taxon>
        <taxon>Chromadorea</taxon>
        <taxon>Rhabditida</taxon>
        <taxon>Tylenchina</taxon>
        <taxon>Tylenchomorpha</taxon>
        <taxon>Tylenchoidea</taxon>
        <taxon>Meloidogynidae</taxon>
        <taxon>Meloidogyninae</taxon>
        <taxon>Meloidogyne</taxon>
    </lineage>
</organism>
<keyword evidence="2" id="KW-1133">Transmembrane helix</keyword>